<dbReference type="OrthoDB" id="9798990at2"/>
<dbReference type="Pfam" id="PF01850">
    <property type="entry name" value="PIN"/>
    <property type="match status" value="1"/>
</dbReference>
<proteinExistence type="predicted"/>
<evidence type="ECO:0000313" key="3">
    <source>
        <dbReference type="Proteomes" id="UP000219494"/>
    </source>
</evidence>
<keyword evidence="3" id="KW-1185">Reference proteome</keyword>
<dbReference type="AlphaFoldDB" id="A0A285QF49"/>
<organism evidence="2 3">
    <name type="scientific">Sphingomonas guangdongensis</name>
    <dbReference type="NCBI Taxonomy" id="1141890"/>
    <lineage>
        <taxon>Bacteria</taxon>
        <taxon>Pseudomonadati</taxon>
        <taxon>Pseudomonadota</taxon>
        <taxon>Alphaproteobacteria</taxon>
        <taxon>Sphingomonadales</taxon>
        <taxon>Sphingomonadaceae</taxon>
        <taxon>Sphingomonas</taxon>
    </lineage>
</organism>
<dbReference type="InterPro" id="IPR029060">
    <property type="entry name" value="PIN-like_dom_sf"/>
</dbReference>
<gene>
    <name evidence="2" type="ORF">SAMN06297144_0896</name>
</gene>
<name>A0A285QF49_9SPHN</name>
<dbReference type="SUPFAM" id="SSF88723">
    <property type="entry name" value="PIN domain-like"/>
    <property type="match status" value="1"/>
</dbReference>
<dbReference type="RefSeq" id="WP_097062734.1">
    <property type="nucleotide sequence ID" value="NZ_OBMI01000001.1"/>
</dbReference>
<accession>A0A285QF49</accession>
<evidence type="ECO:0000259" key="1">
    <source>
        <dbReference type="Pfam" id="PF01850"/>
    </source>
</evidence>
<dbReference type="CDD" id="cd09872">
    <property type="entry name" value="PIN_Sll0205-like"/>
    <property type="match status" value="1"/>
</dbReference>
<dbReference type="PANTHER" id="PTHR36173">
    <property type="entry name" value="RIBONUCLEASE VAPC16-RELATED"/>
    <property type="match status" value="1"/>
</dbReference>
<dbReference type="InterPro" id="IPR041705">
    <property type="entry name" value="PIN_Sll0205"/>
</dbReference>
<dbReference type="Proteomes" id="UP000219494">
    <property type="component" value="Unassembled WGS sequence"/>
</dbReference>
<dbReference type="PANTHER" id="PTHR36173:SF1">
    <property type="entry name" value="RIBONUCLEASE VAPC22"/>
    <property type="match status" value="1"/>
</dbReference>
<protein>
    <submittedName>
        <fullName evidence="2">PIN domain nuclease, a component of toxin-antitoxin system (PIN domain)</fullName>
    </submittedName>
</protein>
<dbReference type="InterPro" id="IPR052919">
    <property type="entry name" value="TA_system_RNase"/>
</dbReference>
<dbReference type="InterPro" id="IPR002716">
    <property type="entry name" value="PIN_dom"/>
</dbReference>
<dbReference type="Gene3D" id="3.40.50.1010">
    <property type="entry name" value="5'-nuclease"/>
    <property type="match status" value="1"/>
</dbReference>
<dbReference type="EMBL" id="OBMI01000001">
    <property type="protein sequence ID" value="SOB80114.1"/>
    <property type="molecule type" value="Genomic_DNA"/>
</dbReference>
<evidence type="ECO:0000313" key="2">
    <source>
        <dbReference type="EMBL" id="SOB80114.1"/>
    </source>
</evidence>
<feature type="domain" description="PIN" evidence="1">
    <location>
        <begin position="2"/>
        <end position="128"/>
    </location>
</feature>
<reference evidence="2 3" key="1">
    <citation type="submission" date="2017-07" db="EMBL/GenBank/DDBJ databases">
        <authorList>
            <person name="Sun Z.S."/>
            <person name="Albrecht U."/>
            <person name="Echele G."/>
            <person name="Lee C.C."/>
        </authorList>
    </citation>
    <scope>NUCLEOTIDE SEQUENCE [LARGE SCALE GENOMIC DNA]</scope>
    <source>
        <strain evidence="2 3">CGMCC 1.12672</strain>
    </source>
</reference>
<sequence>MVLIDTHVLIWSVQDDPRLGPKARAVIAEEQERSDGAVMVSAITPWEIAMMAGKGRLTLGRELREWMTLALNRKRVRIAPLEPEIAIDAGTLPGELHGDPADRIIIATARTLVCPLLTMDDKIIRYAEQGHLRVIPAGK</sequence>